<evidence type="ECO:0000313" key="2">
    <source>
        <dbReference type="Proteomes" id="UP000243096"/>
    </source>
</evidence>
<reference evidence="1 2" key="1">
    <citation type="submission" date="2018-01" db="EMBL/GenBank/DDBJ databases">
        <title>Genomic Encyclopedia of Type Strains, Phase III (KMG-III): the genomes of soil and plant-associated and newly described type strains.</title>
        <authorList>
            <person name="Whitman W."/>
        </authorList>
    </citation>
    <scope>NUCLEOTIDE SEQUENCE [LARGE SCALE GENOMIC DNA]</scope>
    <source>
        <strain evidence="1 2">HKI456</strain>
    </source>
</reference>
<dbReference type="EMBL" id="PRDW01000003">
    <property type="protein sequence ID" value="PPB84386.1"/>
    <property type="molecule type" value="Genomic_DNA"/>
</dbReference>
<organism evidence="1 2">
    <name type="scientific">Mycetohabitans endofungorum</name>
    <dbReference type="NCBI Taxonomy" id="417203"/>
    <lineage>
        <taxon>Bacteria</taxon>
        <taxon>Pseudomonadati</taxon>
        <taxon>Pseudomonadota</taxon>
        <taxon>Betaproteobacteria</taxon>
        <taxon>Burkholderiales</taxon>
        <taxon>Burkholderiaceae</taxon>
        <taxon>Mycetohabitans</taxon>
    </lineage>
</organism>
<dbReference type="OrthoDB" id="6901161at2"/>
<dbReference type="Proteomes" id="UP000243096">
    <property type="component" value="Unassembled WGS sequence"/>
</dbReference>
<accession>A0A2P5KCF6</accession>
<keyword evidence="2" id="KW-1185">Reference proteome</keyword>
<dbReference type="AlphaFoldDB" id="A0A2P5KCF6"/>
<protein>
    <submittedName>
        <fullName evidence="1">Uncharacterized protein</fullName>
    </submittedName>
</protein>
<proteinExistence type="predicted"/>
<evidence type="ECO:0000313" key="1">
    <source>
        <dbReference type="EMBL" id="PPB84386.1"/>
    </source>
</evidence>
<gene>
    <name evidence="1" type="ORF">B0O95_10375</name>
</gene>
<sequence>MTGKRADPRAGHRHYKWHEEPDGVHVAFSPFRLGEMPNVHTGIASMTTSCAGCANQKTTRDRACDLIVICVPLRNVRPTAR</sequence>
<name>A0A2P5KCF6_9BURK</name>
<dbReference type="RefSeq" id="WP_104076692.1">
    <property type="nucleotide sequence ID" value="NZ_CP062178.1"/>
</dbReference>
<comment type="caution">
    <text evidence="1">The sequence shown here is derived from an EMBL/GenBank/DDBJ whole genome shotgun (WGS) entry which is preliminary data.</text>
</comment>